<accession>A0A5B9P706</accession>
<dbReference type="EMBL" id="CP042912">
    <property type="protein sequence ID" value="QEG21329.1"/>
    <property type="molecule type" value="Genomic_DNA"/>
</dbReference>
<dbReference type="InterPro" id="IPR002765">
    <property type="entry name" value="UPF0145_YbjQ-like"/>
</dbReference>
<protein>
    <recommendedName>
        <fullName evidence="4">Heavy-metal-binding</fullName>
    </recommendedName>
</protein>
<sequence>MGVIIALVITAFLLTLGFVAGTVAEKNHFKRLDEREAVNRMTLQTQSKIFLSPTSGGKTPTMIHSETVIASDYFKNFLSAFRKFFGGEMKSYHSLMERGRRETLAKLIEQASGMGYNAVCNVRLEPADVSGAVTNPKNKSVMVCILGTATAYDSDVVTTAPPVKIEKPAEG</sequence>
<dbReference type="InterPro" id="IPR035439">
    <property type="entry name" value="UPF0145_dom_sf"/>
</dbReference>
<evidence type="ECO:0000313" key="3">
    <source>
        <dbReference type="Proteomes" id="UP000322214"/>
    </source>
</evidence>
<dbReference type="RefSeq" id="WP_075081675.1">
    <property type="nucleotide sequence ID" value="NZ_CP042912.1"/>
</dbReference>
<gene>
    <name evidence="2" type="ORF">MFFC18_11850</name>
</gene>
<dbReference type="KEGG" id="mff:MFFC18_11850"/>
<proteinExistence type="inferred from homology"/>
<dbReference type="Proteomes" id="UP000322214">
    <property type="component" value="Chromosome"/>
</dbReference>
<evidence type="ECO:0000313" key="2">
    <source>
        <dbReference type="EMBL" id="QEG21329.1"/>
    </source>
</evidence>
<evidence type="ECO:0000256" key="1">
    <source>
        <dbReference type="ARBA" id="ARBA00010751"/>
    </source>
</evidence>
<dbReference type="SUPFAM" id="SSF117782">
    <property type="entry name" value="YbjQ-like"/>
    <property type="match status" value="1"/>
</dbReference>
<keyword evidence="3" id="KW-1185">Reference proteome</keyword>
<dbReference type="OrthoDB" id="281957at2"/>
<comment type="similarity">
    <text evidence="1">Belongs to the UPF0145 family.</text>
</comment>
<name>A0A5B9P706_9BACT</name>
<dbReference type="PANTHER" id="PTHR34068">
    <property type="entry name" value="UPF0145 PROTEIN YBJQ"/>
    <property type="match status" value="1"/>
</dbReference>
<dbReference type="STRING" id="980251.GCA_001642875_01755"/>
<dbReference type="AlphaFoldDB" id="A0A5B9P706"/>
<dbReference type="Pfam" id="PF01906">
    <property type="entry name" value="YbjQ_1"/>
    <property type="match status" value="1"/>
</dbReference>
<reference evidence="2 3" key="1">
    <citation type="submission" date="2019-08" db="EMBL/GenBank/DDBJ databases">
        <title>Deep-cultivation of Planctomycetes and their phenomic and genomic characterization uncovers novel biology.</title>
        <authorList>
            <person name="Wiegand S."/>
            <person name="Jogler M."/>
            <person name="Boedeker C."/>
            <person name="Pinto D."/>
            <person name="Vollmers J."/>
            <person name="Rivas-Marin E."/>
            <person name="Kohn T."/>
            <person name="Peeters S.H."/>
            <person name="Heuer A."/>
            <person name="Rast P."/>
            <person name="Oberbeckmann S."/>
            <person name="Bunk B."/>
            <person name="Jeske O."/>
            <person name="Meyerdierks A."/>
            <person name="Storesund J.E."/>
            <person name="Kallscheuer N."/>
            <person name="Luecker S."/>
            <person name="Lage O.M."/>
            <person name="Pohl T."/>
            <person name="Merkel B.J."/>
            <person name="Hornburger P."/>
            <person name="Mueller R.-W."/>
            <person name="Bruemmer F."/>
            <person name="Labrenz M."/>
            <person name="Spormann A.M."/>
            <person name="Op den Camp H."/>
            <person name="Overmann J."/>
            <person name="Amann R."/>
            <person name="Jetten M.S.M."/>
            <person name="Mascher T."/>
            <person name="Medema M.H."/>
            <person name="Devos D.P."/>
            <person name="Kaster A.-K."/>
            <person name="Ovreas L."/>
            <person name="Rohde M."/>
            <person name="Galperin M.Y."/>
            <person name="Jogler C."/>
        </authorList>
    </citation>
    <scope>NUCLEOTIDE SEQUENCE [LARGE SCALE GENOMIC DNA]</scope>
    <source>
        <strain evidence="2 3">FC18</strain>
    </source>
</reference>
<dbReference type="Gene3D" id="3.30.110.70">
    <property type="entry name" value="Hypothetical protein apc22750. Chain B"/>
    <property type="match status" value="1"/>
</dbReference>
<evidence type="ECO:0008006" key="4">
    <source>
        <dbReference type="Google" id="ProtNLM"/>
    </source>
</evidence>
<organism evidence="2 3">
    <name type="scientific">Mariniblastus fucicola</name>
    <dbReference type="NCBI Taxonomy" id="980251"/>
    <lineage>
        <taxon>Bacteria</taxon>
        <taxon>Pseudomonadati</taxon>
        <taxon>Planctomycetota</taxon>
        <taxon>Planctomycetia</taxon>
        <taxon>Pirellulales</taxon>
        <taxon>Pirellulaceae</taxon>
        <taxon>Mariniblastus</taxon>
    </lineage>
</organism>